<dbReference type="SUPFAM" id="SSF46785">
    <property type="entry name" value="Winged helix' DNA-binding domain"/>
    <property type="match status" value="1"/>
</dbReference>
<dbReference type="PANTHER" id="PTHR33164">
    <property type="entry name" value="TRANSCRIPTIONAL REGULATOR, MARR FAMILY"/>
    <property type="match status" value="1"/>
</dbReference>
<dbReference type="Proteomes" id="UP000681594">
    <property type="component" value="Unassembled WGS sequence"/>
</dbReference>
<dbReference type="PRINTS" id="PR00598">
    <property type="entry name" value="HTHMARR"/>
</dbReference>
<sequence>MHGTVRSRAIPPSKADAPLRLAEFLPYRLSVAVESVSRAFAERYEAEFGLSIPEWRVMAVLGESEALSTQAVIARTEMDRVKVSRAVIRLADKGLVSRHPHPEDQRAQMLRLAPRGMALYRRIVPRAHALQSELAEVLTPEEIEQLGDMLERLRGRAKRLLGEDNEG</sequence>
<dbReference type="EMBL" id="JAGIZB010000002">
    <property type="protein sequence ID" value="MBP0443628.1"/>
    <property type="molecule type" value="Genomic_DNA"/>
</dbReference>
<accession>A0ABS4A9F8</accession>
<dbReference type="SMART" id="SM00347">
    <property type="entry name" value="HTH_MARR"/>
    <property type="match status" value="1"/>
</dbReference>
<dbReference type="InterPro" id="IPR036390">
    <property type="entry name" value="WH_DNA-bd_sf"/>
</dbReference>
<feature type="domain" description="HTH marR-type" evidence="1">
    <location>
        <begin position="26"/>
        <end position="155"/>
    </location>
</feature>
<reference evidence="2 3" key="1">
    <citation type="submission" date="2021-03" db="EMBL/GenBank/DDBJ databases">
        <authorList>
            <person name="So Y."/>
        </authorList>
    </citation>
    <scope>NUCLEOTIDE SEQUENCE [LARGE SCALE GENOMIC DNA]</scope>
    <source>
        <strain evidence="2 3">SSH11</strain>
    </source>
</reference>
<organism evidence="2 3">
    <name type="scientific">Pararoseomonas baculiformis</name>
    <dbReference type="NCBI Taxonomy" id="2820812"/>
    <lineage>
        <taxon>Bacteria</taxon>
        <taxon>Pseudomonadati</taxon>
        <taxon>Pseudomonadota</taxon>
        <taxon>Alphaproteobacteria</taxon>
        <taxon>Acetobacterales</taxon>
        <taxon>Acetobacteraceae</taxon>
        <taxon>Pararoseomonas</taxon>
    </lineage>
</organism>
<protein>
    <submittedName>
        <fullName evidence="2">Winged helix-turn-helix transcriptional regulator</fullName>
    </submittedName>
</protein>
<proteinExistence type="predicted"/>
<dbReference type="InterPro" id="IPR039422">
    <property type="entry name" value="MarR/SlyA-like"/>
</dbReference>
<comment type="caution">
    <text evidence="2">The sequence shown here is derived from an EMBL/GenBank/DDBJ whole genome shotgun (WGS) entry which is preliminary data.</text>
</comment>
<gene>
    <name evidence="2" type="ORF">J8J14_02455</name>
</gene>
<dbReference type="Gene3D" id="1.10.10.10">
    <property type="entry name" value="Winged helix-like DNA-binding domain superfamily/Winged helix DNA-binding domain"/>
    <property type="match status" value="1"/>
</dbReference>
<dbReference type="Pfam" id="PF12802">
    <property type="entry name" value="MarR_2"/>
    <property type="match status" value="1"/>
</dbReference>
<evidence type="ECO:0000313" key="2">
    <source>
        <dbReference type="EMBL" id="MBP0443628.1"/>
    </source>
</evidence>
<dbReference type="PANTHER" id="PTHR33164:SF57">
    <property type="entry name" value="MARR-FAMILY TRANSCRIPTIONAL REGULATOR"/>
    <property type="match status" value="1"/>
</dbReference>
<keyword evidence="3" id="KW-1185">Reference proteome</keyword>
<dbReference type="InterPro" id="IPR000835">
    <property type="entry name" value="HTH_MarR-typ"/>
</dbReference>
<dbReference type="PROSITE" id="PS50995">
    <property type="entry name" value="HTH_MARR_2"/>
    <property type="match status" value="1"/>
</dbReference>
<dbReference type="InterPro" id="IPR036388">
    <property type="entry name" value="WH-like_DNA-bd_sf"/>
</dbReference>
<name>A0ABS4A9F8_9PROT</name>
<evidence type="ECO:0000259" key="1">
    <source>
        <dbReference type="PROSITE" id="PS50995"/>
    </source>
</evidence>
<evidence type="ECO:0000313" key="3">
    <source>
        <dbReference type="Proteomes" id="UP000681594"/>
    </source>
</evidence>